<dbReference type="Proteomes" id="UP001237448">
    <property type="component" value="Unassembled WGS sequence"/>
</dbReference>
<sequence>MKTSLDTNVLLRLIVGDDEAQQQTAIETLEAPNW</sequence>
<evidence type="ECO:0000313" key="2">
    <source>
        <dbReference type="Proteomes" id="UP001237448"/>
    </source>
</evidence>
<proteinExistence type="predicted"/>
<name>A0ABU0FPF4_9HYPH</name>
<dbReference type="EMBL" id="JAUSVK010000001">
    <property type="protein sequence ID" value="MDQ0395984.1"/>
    <property type="molecule type" value="Genomic_DNA"/>
</dbReference>
<keyword evidence="2" id="KW-1185">Reference proteome</keyword>
<comment type="caution">
    <text evidence="1">The sequence shown here is derived from an EMBL/GenBank/DDBJ whole genome shotgun (WGS) entry which is preliminary data.</text>
</comment>
<protein>
    <submittedName>
        <fullName evidence="1">Nucleic acid-binding protein</fullName>
    </submittedName>
</protein>
<gene>
    <name evidence="1" type="ORF">J3R73_005776</name>
</gene>
<reference evidence="1 2" key="1">
    <citation type="submission" date="2023-07" db="EMBL/GenBank/DDBJ databases">
        <title>Genomic Encyclopedia of Type Strains, Phase IV (KMG-IV): sequencing the most valuable type-strain genomes for metagenomic binning, comparative biology and taxonomic classification.</title>
        <authorList>
            <person name="Goeker M."/>
        </authorList>
    </citation>
    <scope>NUCLEOTIDE SEQUENCE [LARGE SCALE GENOMIC DNA]</scope>
    <source>
        <strain evidence="1 2">DSM 5896</strain>
    </source>
</reference>
<accession>A0ABU0FPF4</accession>
<organism evidence="1 2">
    <name type="scientific">Labrys monachus</name>
    <dbReference type="NCBI Taxonomy" id="217067"/>
    <lineage>
        <taxon>Bacteria</taxon>
        <taxon>Pseudomonadati</taxon>
        <taxon>Pseudomonadota</taxon>
        <taxon>Alphaproteobacteria</taxon>
        <taxon>Hyphomicrobiales</taxon>
        <taxon>Xanthobacteraceae</taxon>
        <taxon>Labrys</taxon>
    </lineage>
</organism>
<evidence type="ECO:0000313" key="1">
    <source>
        <dbReference type="EMBL" id="MDQ0395984.1"/>
    </source>
</evidence>